<sequence length="49" mass="5836">MILIRDYMLSPKATERIITEAVEAVKDWQALRVKPEIGRQEMDRFINLF</sequence>
<reference evidence="1 2" key="1">
    <citation type="submission" date="2019-06" db="EMBL/GenBank/DDBJ databases">
        <title>Complete genome sequence of Bacteroides uniformis NBRC 113350.</title>
        <authorList>
            <person name="Miura T."/>
            <person name="Furukawa M."/>
            <person name="Shimamura M."/>
            <person name="Ohyama Y."/>
            <person name="Yamazoe A."/>
            <person name="Kawasaki H."/>
        </authorList>
    </citation>
    <scope>NUCLEOTIDE SEQUENCE [LARGE SCALE GENOMIC DNA]</scope>
    <source>
        <strain evidence="1 2">NBRC 113350</strain>
    </source>
</reference>
<dbReference type="Proteomes" id="UP000320533">
    <property type="component" value="Chromosome"/>
</dbReference>
<gene>
    <name evidence="1" type="ORF">Bun01g_10760</name>
</gene>
<proteinExistence type="predicted"/>
<accession>A0A4Y1VCR6</accession>
<evidence type="ECO:0000313" key="1">
    <source>
        <dbReference type="EMBL" id="BBK86706.1"/>
    </source>
</evidence>
<name>A0A4Y1VCR6_BACUN</name>
<organism evidence="1 2">
    <name type="scientific">Bacteroides uniformis</name>
    <dbReference type="NCBI Taxonomy" id="820"/>
    <lineage>
        <taxon>Bacteria</taxon>
        <taxon>Pseudomonadati</taxon>
        <taxon>Bacteroidota</taxon>
        <taxon>Bacteroidia</taxon>
        <taxon>Bacteroidales</taxon>
        <taxon>Bacteroidaceae</taxon>
        <taxon>Bacteroides</taxon>
    </lineage>
</organism>
<evidence type="ECO:0000313" key="2">
    <source>
        <dbReference type="Proteomes" id="UP000320533"/>
    </source>
</evidence>
<protein>
    <submittedName>
        <fullName evidence="1">Uncharacterized protein</fullName>
    </submittedName>
</protein>
<dbReference type="EMBL" id="AP019724">
    <property type="protein sequence ID" value="BBK86706.1"/>
    <property type="molecule type" value="Genomic_DNA"/>
</dbReference>
<dbReference type="AlphaFoldDB" id="A0A4Y1VCR6"/>
<dbReference type="KEGG" id="bun:Bun01g_10760"/>